<evidence type="ECO:0000313" key="3">
    <source>
        <dbReference type="Proteomes" id="UP000191672"/>
    </source>
</evidence>
<dbReference type="InterPro" id="IPR011990">
    <property type="entry name" value="TPR-like_helical_dom_sf"/>
</dbReference>
<comment type="caution">
    <text evidence="2">The sequence shown here is derived from an EMBL/GenBank/DDBJ whole genome shotgun (WGS) entry which is preliminary data.</text>
</comment>
<dbReference type="Proteomes" id="UP000191672">
    <property type="component" value="Unassembled WGS sequence"/>
</dbReference>
<name>A0A1V6Q0A0_9EURO</name>
<dbReference type="SUPFAM" id="SSF48452">
    <property type="entry name" value="TPR-like"/>
    <property type="match status" value="1"/>
</dbReference>
<dbReference type="Gene3D" id="1.20.58.320">
    <property type="entry name" value="TPR-like"/>
    <property type="match status" value="1"/>
</dbReference>
<proteinExistence type="predicted"/>
<evidence type="ECO:0008006" key="4">
    <source>
        <dbReference type="Google" id="ProtNLM"/>
    </source>
</evidence>
<evidence type="ECO:0000313" key="2">
    <source>
        <dbReference type="EMBL" id="OQD82663.1"/>
    </source>
</evidence>
<protein>
    <recommendedName>
        <fullName evidence="4">DUF924-domain-containing protein</fullName>
    </recommendedName>
</protein>
<dbReference type="AlphaFoldDB" id="A0A1V6Q0A0"/>
<keyword evidence="3" id="KW-1185">Reference proteome</keyword>
<reference evidence="3" key="1">
    <citation type="journal article" date="2017" name="Nat. Microbiol.">
        <title>Global analysis of biosynthetic gene clusters reveals vast potential of secondary metabolite production in Penicillium species.</title>
        <authorList>
            <person name="Nielsen J.C."/>
            <person name="Grijseels S."/>
            <person name="Prigent S."/>
            <person name="Ji B."/>
            <person name="Dainat J."/>
            <person name="Nielsen K.F."/>
            <person name="Frisvad J.C."/>
            <person name="Workman M."/>
            <person name="Nielsen J."/>
        </authorList>
    </citation>
    <scope>NUCLEOTIDE SEQUENCE [LARGE SCALE GENOMIC DNA]</scope>
    <source>
        <strain evidence="3">IBT 31811</strain>
    </source>
</reference>
<gene>
    <name evidence="2" type="ORF">PENANT_c020G04890</name>
</gene>
<dbReference type="EMBL" id="MDYN01000020">
    <property type="protein sequence ID" value="OQD82663.1"/>
    <property type="molecule type" value="Genomic_DNA"/>
</dbReference>
<feature type="region of interest" description="Disordered" evidence="1">
    <location>
        <begin position="340"/>
        <end position="359"/>
    </location>
</feature>
<dbReference type="Pfam" id="PF06041">
    <property type="entry name" value="DUF924"/>
    <property type="match status" value="1"/>
</dbReference>
<dbReference type="InterPro" id="IPR010323">
    <property type="entry name" value="DUF924"/>
</dbReference>
<accession>A0A1V6Q0A0</accession>
<dbReference type="STRING" id="416450.A0A1V6Q0A0"/>
<organism evidence="2 3">
    <name type="scientific">Penicillium antarcticum</name>
    <dbReference type="NCBI Taxonomy" id="416450"/>
    <lineage>
        <taxon>Eukaryota</taxon>
        <taxon>Fungi</taxon>
        <taxon>Dikarya</taxon>
        <taxon>Ascomycota</taxon>
        <taxon>Pezizomycotina</taxon>
        <taxon>Eurotiomycetes</taxon>
        <taxon>Eurotiomycetidae</taxon>
        <taxon>Eurotiales</taxon>
        <taxon>Aspergillaceae</taxon>
        <taxon>Penicillium</taxon>
    </lineage>
</organism>
<sequence length="423" mass="48606">MVNPSELKQTLTPILLDDVHALWFDHLESKDALILPKMSDMGRWFTRDPEFDKVCVAKFRPALETIVNSGASASDIIAAVNPTSPMDWINMILLLDQMPRNCFRGDESKMVFKHFDPLAEKIALQALKEDIPTQSPYFRYRLTYRTWFHLPLMHSEDPAVHEQAVQVHADTARDIEEFVARDPSTLSEEEKECHDFLSNQVDDFRKFLKVNDEFEKKHKVIIDQFGRYPHRNQALGRLSTPEENEYLENGALLEETKSQKTSQDLVQFFGSLVKELPPSSVTRICHVLEAYALDEQTRDYPRRLSIDVNEAFAFLSQNTTYEGNLAAPTIPHRFGRLRDKHAPTPRPAKSAPLMPTRSKPSLQKQKCAASLVTNVKAQPLMLHLGSFPGASRLSYKLFDASVEERWRVHSELCYERAILERRV</sequence>
<dbReference type="Gene3D" id="1.25.40.10">
    <property type="entry name" value="Tetratricopeptide repeat domain"/>
    <property type="match status" value="1"/>
</dbReference>
<evidence type="ECO:0000256" key="1">
    <source>
        <dbReference type="SAM" id="MobiDB-lite"/>
    </source>
</evidence>